<protein>
    <recommendedName>
        <fullName evidence="2">DUF3880 domain-containing protein</fullName>
    </recommendedName>
</protein>
<dbReference type="EMBL" id="UINC01001896">
    <property type="protein sequence ID" value="SUZ90452.1"/>
    <property type="molecule type" value="Genomic_DNA"/>
</dbReference>
<organism evidence="1">
    <name type="scientific">marine metagenome</name>
    <dbReference type="NCBI Taxonomy" id="408172"/>
    <lineage>
        <taxon>unclassified sequences</taxon>
        <taxon>metagenomes</taxon>
        <taxon>ecological metagenomes</taxon>
    </lineage>
</organism>
<evidence type="ECO:0000313" key="1">
    <source>
        <dbReference type="EMBL" id="SUZ90452.1"/>
    </source>
</evidence>
<reference evidence="1" key="1">
    <citation type="submission" date="2018-05" db="EMBL/GenBank/DDBJ databases">
        <authorList>
            <person name="Lanie J.A."/>
            <person name="Ng W.-L."/>
            <person name="Kazmierczak K.M."/>
            <person name="Andrzejewski T.M."/>
            <person name="Davidsen T.M."/>
            <person name="Wayne K.J."/>
            <person name="Tettelin H."/>
            <person name="Glass J.I."/>
            <person name="Rusch D."/>
            <person name="Podicherti R."/>
            <person name="Tsui H.-C.T."/>
            <person name="Winkler M.E."/>
        </authorList>
    </citation>
    <scope>NUCLEOTIDE SEQUENCE</scope>
</reference>
<dbReference type="AlphaFoldDB" id="A0A381RF77"/>
<evidence type="ECO:0008006" key="2">
    <source>
        <dbReference type="Google" id="ProtNLM"/>
    </source>
</evidence>
<proteinExistence type="predicted"/>
<accession>A0A381RF77</accession>
<name>A0A381RF77_9ZZZZ</name>
<sequence length="285" mass="32558">VKPKRVLLIYAQAPFNTTLSYQHGWPRQFSADRRFKCTHINVGYAGVLAKVRALLTARTWTGDAIVMLHSVFSNGCLLDGRLFDAICDLEQPKAFFIGNEYKLMPEKMRFCEELSVSLLVTQSTEPTVRSKYHERLGCSITTLPNAGFDSELFKVDTPYSERPIDLGYRAFAPAWYIGHRERQEIAEYFTSHAERLGLTVDISLDRNSRFAEEEWASFLNCCRGQLGTEAGGDYFDLTDARRIRVNAYVQQHPEASFEEIRERFFDGTPTDVPMRVLTSRNIEAA</sequence>
<gene>
    <name evidence="1" type="ORF">METZ01_LOCUS43306</name>
</gene>
<feature type="non-terminal residue" evidence="1">
    <location>
        <position position="285"/>
    </location>
</feature>
<feature type="non-terminal residue" evidence="1">
    <location>
        <position position="1"/>
    </location>
</feature>